<keyword evidence="2" id="KW-1185">Reference proteome</keyword>
<dbReference type="Proteomes" id="UP000294673">
    <property type="component" value="Segment"/>
</dbReference>
<evidence type="ECO:0000313" key="1">
    <source>
        <dbReference type="EMBL" id="QBO63993.1"/>
    </source>
</evidence>
<dbReference type="InterPro" id="IPR036525">
    <property type="entry name" value="Tubulin/FtsZ_GTPase_sf"/>
</dbReference>
<dbReference type="EMBL" id="MK327938">
    <property type="protein sequence ID" value="QBO63993.1"/>
    <property type="molecule type" value="Genomic_DNA"/>
</dbReference>
<protein>
    <recommendedName>
        <fullName evidence="3">Tubulin/FtsZ GTPase domain-containing protein</fullName>
    </recommendedName>
</protein>
<dbReference type="SUPFAM" id="SSF52490">
    <property type="entry name" value="Tubulin nucleotide-binding domain-like"/>
    <property type="match status" value="1"/>
</dbReference>
<gene>
    <name evidence="1" type="ORF">Goslar_00201</name>
</gene>
<proteinExistence type="predicted"/>
<dbReference type="Gene3D" id="3.40.50.1440">
    <property type="entry name" value="Tubulin/FtsZ, GTPase domain"/>
    <property type="match status" value="1"/>
</dbReference>
<accession>A0A482GH76</accession>
<evidence type="ECO:0008006" key="3">
    <source>
        <dbReference type="Google" id="ProtNLM"/>
    </source>
</evidence>
<organism evidence="1 2">
    <name type="scientific">Escherichia phage vB_EcoM_Goslar</name>
    <dbReference type="NCBI Taxonomy" id="2502409"/>
    <lineage>
        <taxon>Viruses</taxon>
        <taxon>Duplodnaviria</taxon>
        <taxon>Heunggongvirae</taxon>
        <taxon>Uroviricota</taxon>
        <taxon>Caudoviricetes</taxon>
        <taxon>Chimalliviridae</taxon>
        <taxon>Goslarvirus</taxon>
        <taxon>Goslarvirus goslar</taxon>
    </lineage>
</organism>
<reference evidence="1 2" key="1">
    <citation type="submission" date="2018-12" db="EMBL/GenBank/DDBJ databases">
        <title>Still something new to discover - new insights into E. coli phage diversity and taxonomy.</title>
        <authorList>
            <person name="Korf I.H.E."/>
            <person name="Adriaennsens E."/>
            <person name="Dreiseikelmann B."/>
            <person name="Kropinski A."/>
            <person name="Nimtz M."/>
            <person name="Meier-Kolthoff J.P."/>
            <person name="Rohde M."/>
            <person name="van Raaij M."/>
            <person name="Wittmann J."/>
        </authorList>
    </citation>
    <scope>NUCLEOTIDE SEQUENCE [LARGE SCALE GENOMIC DNA]</scope>
</reference>
<sequence length="326" mass="35482">MQENQVHIWAVGGCGGEIGSAFEGEVAKGLHSMTYVDTSRANLRDSTLGDDHIYIFKDAAGRELDGSGKKRDENAELICSQIPGILNKHTPGKFNIVVFSLSGGSGSVAGPALVANLLERGERVVCCIVASFDDERQTINADRTFKGLMAAAEGLKRPVIVSYHMNGENGKSEQDVNLDVQVVISQLCVLFSGENRRLDSADLENFLNHPRVTGLEPTITELNTFMGYEWTKENDSPIAFCTLYPKDATKVMGVSAIYSCDGFVPESSPIREATSFVLSTDRLGGIIKQIADEAKRYIEHRNARQQAPKVGDETVAEAKNSGFLLF</sequence>
<evidence type="ECO:0000313" key="2">
    <source>
        <dbReference type="Proteomes" id="UP000294673"/>
    </source>
</evidence>
<organismHost>
    <name type="scientific">Escherichia coli</name>
    <dbReference type="NCBI Taxonomy" id="562"/>
</organismHost>
<name>A0A482GH76_BPGOS</name>